<evidence type="ECO:0000313" key="3">
    <source>
        <dbReference type="EMBL" id="GMF35472.1"/>
    </source>
</evidence>
<reference evidence="3" key="1">
    <citation type="submission" date="2023-04" db="EMBL/GenBank/DDBJ databases">
        <title>Phytophthora lilii NBRC 32176.</title>
        <authorList>
            <person name="Ichikawa N."/>
            <person name="Sato H."/>
            <person name="Tonouchi N."/>
        </authorList>
    </citation>
    <scope>NUCLEOTIDE SEQUENCE</scope>
    <source>
        <strain evidence="3">NBRC 32176</strain>
    </source>
</reference>
<feature type="region of interest" description="Disordered" evidence="1">
    <location>
        <begin position="42"/>
        <end position="71"/>
    </location>
</feature>
<keyword evidence="2" id="KW-0812">Transmembrane</keyword>
<accession>A0A9W6XBG1</accession>
<protein>
    <submittedName>
        <fullName evidence="3">Unnamed protein product</fullName>
    </submittedName>
</protein>
<dbReference type="OrthoDB" id="71223at2759"/>
<comment type="caution">
    <text evidence="3">The sequence shown here is derived from an EMBL/GenBank/DDBJ whole genome shotgun (WGS) entry which is preliminary data.</text>
</comment>
<name>A0A9W6XBG1_9STRA</name>
<sequence>MGAQVRTVAKTVATTVVVTTVTYTLVISALVIALIGESFPSMASSSNVKRTPRRRTSSKSATKGDTTRRNNIHELEKNRFLGTCLDSAWVAQMEAELGVFSQDRDAKGRLLHPFLQMHSSIRINDPQTASPAAYADKCIFTNEDFFGADQPADGSTRGTVDGTLVIDMGDWDTSALVAKQVGYKVAIQYGGPTIEITQRMSSVGIGVCNPTHLTIEAWTSSSLPTLRIYFNESYLVGGLGYFGLSGIYVSHRLVEEGTSASPPYYPDFWKHYTSSDVLIDKLNVTVFKADNPYLPPAIACCCTIDYHYSRSGGLHQ</sequence>
<gene>
    <name evidence="3" type="ORF">Plil01_001506600</name>
</gene>
<evidence type="ECO:0000256" key="1">
    <source>
        <dbReference type="SAM" id="MobiDB-lite"/>
    </source>
</evidence>
<dbReference type="EMBL" id="BSXW01001285">
    <property type="protein sequence ID" value="GMF35472.1"/>
    <property type="molecule type" value="Genomic_DNA"/>
</dbReference>
<keyword evidence="2" id="KW-0472">Membrane</keyword>
<evidence type="ECO:0000313" key="4">
    <source>
        <dbReference type="Proteomes" id="UP001165083"/>
    </source>
</evidence>
<feature type="transmembrane region" description="Helical" evidence="2">
    <location>
        <begin position="12"/>
        <end position="36"/>
    </location>
</feature>
<keyword evidence="4" id="KW-1185">Reference proteome</keyword>
<proteinExistence type="predicted"/>
<evidence type="ECO:0000256" key="2">
    <source>
        <dbReference type="SAM" id="Phobius"/>
    </source>
</evidence>
<dbReference type="Proteomes" id="UP001165083">
    <property type="component" value="Unassembled WGS sequence"/>
</dbReference>
<dbReference type="AlphaFoldDB" id="A0A9W6XBG1"/>
<keyword evidence="2" id="KW-1133">Transmembrane helix</keyword>
<organism evidence="3 4">
    <name type="scientific">Phytophthora lilii</name>
    <dbReference type="NCBI Taxonomy" id="2077276"/>
    <lineage>
        <taxon>Eukaryota</taxon>
        <taxon>Sar</taxon>
        <taxon>Stramenopiles</taxon>
        <taxon>Oomycota</taxon>
        <taxon>Peronosporomycetes</taxon>
        <taxon>Peronosporales</taxon>
        <taxon>Peronosporaceae</taxon>
        <taxon>Phytophthora</taxon>
    </lineage>
</organism>